<evidence type="ECO:0000313" key="3">
    <source>
        <dbReference type="Proteomes" id="UP000694892"/>
    </source>
</evidence>
<gene>
    <name evidence="2" type="ORF">XELAEV_18009007mg</name>
</gene>
<keyword evidence="1" id="KW-0812">Transmembrane</keyword>
<evidence type="ECO:0000256" key="1">
    <source>
        <dbReference type="SAM" id="Phobius"/>
    </source>
</evidence>
<dbReference type="EMBL" id="CM004467">
    <property type="protein sequence ID" value="OCT96792.1"/>
    <property type="molecule type" value="Genomic_DNA"/>
</dbReference>
<name>A0A974DTY7_XENLA</name>
<sequence>MDGDWPIVILVEKLVVLTPFSWWYGTVWFTVGGWIALGCSPSGLLMGPGLVLLPANWCYDAAYSVEINFWYFSTAAIVLWALHRYSSGDRA</sequence>
<reference evidence="3" key="1">
    <citation type="journal article" date="2016" name="Nature">
        <title>Genome evolution in the allotetraploid frog Xenopus laevis.</title>
        <authorList>
            <person name="Session A.M."/>
            <person name="Uno Y."/>
            <person name="Kwon T."/>
            <person name="Chapman J.A."/>
            <person name="Toyoda A."/>
            <person name="Takahashi S."/>
            <person name="Fukui A."/>
            <person name="Hikosaka A."/>
            <person name="Suzuki A."/>
            <person name="Kondo M."/>
            <person name="van Heeringen S.J."/>
            <person name="Quigley I."/>
            <person name="Heinz S."/>
            <person name="Ogino H."/>
            <person name="Ochi H."/>
            <person name="Hellsten U."/>
            <person name="Lyons J.B."/>
            <person name="Simakov O."/>
            <person name="Putnam N."/>
            <person name="Stites J."/>
            <person name="Kuroki Y."/>
            <person name="Tanaka T."/>
            <person name="Michiue T."/>
            <person name="Watanabe M."/>
            <person name="Bogdanovic O."/>
            <person name="Lister R."/>
            <person name="Georgiou G."/>
            <person name="Paranjpe S.S."/>
            <person name="van Kruijsbergen I."/>
            <person name="Shu S."/>
            <person name="Carlson J."/>
            <person name="Kinoshita T."/>
            <person name="Ohta Y."/>
            <person name="Mawaribuchi S."/>
            <person name="Jenkins J."/>
            <person name="Grimwood J."/>
            <person name="Schmutz J."/>
            <person name="Mitros T."/>
            <person name="Mozaffari S.V."/>
            <person name="Suzuki Y."/>
            <person name="Haramoto Y."/>
            <person name="Yamamoto T.S."/>
            <person name="Takagi C."/>
            <person name="Heald R."/>
            <person name="Miller K."/>
            <person name="Haudenschild C."/>
            <person name="Kitzman J."/>
            <person name="Nakayama T."/>
            <person name="Izutsu Y."/>
            <person name="Robert J."/>
            <person name="Fortriede J."/>
            <person name="Burns K."/>
            <person name="Lotay V."/>
            <person name="Karimi K."/>
            <person name="Yasuoka Y."/>
            <person name="Dichmann D.S."/>
            <person name="Flajnik M.F."/>
            <person name="Houston D.W."/>
            <person name="Shendure J."/>
            <person name="DuPasquier L."/>
            <person name="Vize P.D."/>
            <person name="Zorn A.M."/>
            <person name="Ito M."/>
            <person name="Marcotte E.M."/>
            <person name="Wallingford J.B."/>
            <person name="Ito Y."/>
            <person name="Asashima M."/>
            <person name="Ueno N."/>
            <person name="Matsuda Y."/>
            <person name="Veenstra G.J."/>
            <person name="Fujiyama A."/>
            <person name="Harland R.M."/>
            <person name="Taira M."/>
            <person name="Rokhsar D.S."/>
        </authorList>
    </citation>
    <scope>NUCLEOTIDE SEQUENCE [LARGE SCALE GENOMIC DNA]</scope>
    <source>
        <strain evidence="3">J</strain>
    </source>
</reference>
<keyword evidence="1" id="KW-1133">Transmembrane helix</keyword>
<keyword evidence="1" id="KW-0472">Membrane</keyword>
<feature type="transmembrane region" description="Helical" evidence="1">
    <location>
        <begin position="69"/>
        <end position="86"/>
    </location>
</feature>
<proteinExistence type="predicted"/>
<protein>
    <submittedName>
        <fullName evidence="2">Uncharacterized protein</fullName>
    </submittedName>
</protein>
<organism evidence="2 3">
    <name type="scientific">Xenopus laevis</name>
    <name type="common">African clawed frog</name>
    <dbReference type="NCBI Taxonomy" id="8355"/>
    <lineage>
        <taxon>Eukaryota</taxon>
        <taxon>Metazoa</taxon>
        <taxon>Chordata</taxon>
        <taxon>Craniata</taxon>
        <taxon>Vertebrata</taxon>
        <taxon>Euteleostomi</taxon>
        <taxon>Amphibia</taxon>
        <taxon>Batrachia</taxon>
        <taxon>Anura</taxon>
        <taxon>Pipoidea</taxon>
        <taxon>Pipidae</taxon>
        <taxon>Xenopodinae</taxon>
        <taxon>Xenopus</taxon>
        <taxon>Xenopus</taxon>
    </lineage>
</organism>
<accession>A0A974DTY7</accession>
<dbReference type="Proteomes" id="UP000694892">
    <property type="component" value="Chromosome 1S"/>
</dbReference>
<dbReference type="AlphaFoldDB" id="A0A974DTY7"/>
<evidence type="ECO:0000313" key="2">
    <source>
        <dbReference type="EMBL" id="OCT96792.1"/>
    </source>
</evidence>